<dbReference type="Pfam" id="PF00081">
    <property type="entry name" value="Sod_Fe_N"/>
    <property type="match status" value="1"/>
</dbReference>
<evidence type="ECO:0000259" key="7">
    <source>
        <dbReference type="Pfam" id="PF00081"/>
    </source>
</evidence>
<reference evidence="9 10" key="1">
    <citation type="journal article" date="2013" name="Proc. Natl. Acad. Sci. U.S.A.">
        <title>Candidate phylum TM6 genome recovered from a hospital sink biofilm provides genomic insights into this uncultivated phylum.</title>
        <authorList>
            <person name="McLean J.S."/>
            <person name="Lombardo M.J."/>
            <person name="Badger J.H."/>
            <person name="Edlund A."/>
            <person name="Novotny M."/>
            <person name="Yee-Greenbaum J."/>
            <person name="Vyahhi N."/>
            <person name="Hall A.P."/>
            <person name="Yang Y."/>
            <person name="Dupont C.L."/>
            <person name="Ziegler M.G."/>
            <person name="Chitsaz H."/>
            <person name="Allen A.E."/>
            <person name="Yooseph S."/>
            <person name="Tesler G."/>
            <person name="Pevzner P.A."/>
            <person name="Friedman R.M."/>
            <person name="Nealson K.H."/>
            <person name="Venter J.C."/>
            <person name="Lasken R.S."/>
        </authorList>
    </citation>
    <scope>NUCLEOTIDE SEQUENCE [LARGE SCALE GENOMIC DNA]</scope>
    <source>
        <strain evidence="9 10">TM6SC1</strain>
    </source>
</reference>
<protein>
    <recommendedName>
        <fullName evidence="2 6">Superoxide dismutase</fullName>
        <ecNumber evidence="2 6">1.15.1.1</ecNumber>
    </recommendedName>
</protein>
<dbReference type="Proteomes" id="UP000032214">
    <property type="component" value="Unassembled WGS sequence"/>
</dbReference>
<name>A0A0D2JMT2_9BACT</name>
<evidence type="ECO:0000256" key="6">
    <source>
        <dbReference type="RuleBase" id="RU000414"/>
    </source>
</evidence>
<evidence type="ECO:0000256" key="4">
    <source>
        <dbReference type="ARBA" id="ARBA00023002"/>
    </source>
</evidence>
<keyword evidence="4 6" id="KW-0560">Oxidoreductase</keyword>
<dbReference type="PANTHER" id="PTHR43595:SF2">
    <property type="entry name" value="SMALL RIBOSOMAL SUBUNIT PROTEIN MS42"/>
    <property type="match status" value="1"/>
</dbReference>
<comment type="caution">
    <text evidence="9">The sequence shown here is derived from an EMBL/GenBank/DDBJ whole genome shotgun (WGS) entry which is preliminary data.</text>
</comment>
<dbReference type="Gene3D" id="3.55.40.20">
    <property type="entry name" value="Iron/manganese superoxide dismutase, C-terminal domain"/>
    <property type="match status" value="1"/>
</dbReference>
<dbReference type="PANTHER" id="PTHR43595">
    <property type="entry name" value="37S RIBOSOMAL PROTEIN S26, MITOCHONDRIAL"/>
    <property type="match status" value="1"/>
</dbReference>
<evidence type="ECO:0000259" key="8">
    <source>
        <dbReference type="Pfam" id="PF02777"/>
    </source>
</evidence>
<dbReference type="InterPro" id="IPR019833">
    <property type="entry name" value="Mn/Fe_SOD_BS"/>
</dbReference>
<evidence type="ECO:0000256" key="3">
    <source>
        <dbReference type="ARBA" id="ARBA00022723"/>
    </source>
</evidence>
<dbReference type="SUPFAM" id="SSF46609">
    <property type="entry name" value="Fe,Mn superoxide dismutase (SOD), N-terminal domain"/>
    <property type="match status" value="1"/>
</dbReference>
<feature type="binding site" evidence="5">
    <location>
        <position position="169"/>
    </location>
    <ligand>
        <name>Mn(2+)</name>
        <dbReference type="ChEBI" id="CHEBI:29035"/>
    </ligand>
</feature>
<evidence type="ECO:0000256" key="1">
    <source>
        <dbReference type="ARBA" id="ARBA00008714"/>
    </source>
</evidence>
<dbReference type="PROSITE" id="PS00088">
    <property type="entry name" value="SOD_MN"/>
    <property type="match status" value="1"/>
</dbReference>
<sequence length="204" mass="23679">MEFKLPPLPYHFDALEPYIDSKTMELHYTKHHQTYVDNLNAALKDYPEFQDKNLVQLLTHLDLLPPSIATAVQNNGGGHYNHSLFWKMMKKNSSQEPHSLTSESIDKAFGSFGTFQEQFNAQAKKVFGSGWSWLCVDEQGKLVIIGTQNQNSPIMTGMKPVLGLDVWEHAYYLKYQNRRPDYISAWWHVVNWDFVEDTLREVLL</sequence>
<dbReference type="InterPro" id="IPR036314">
    <property type="entry name" value="SOD_C_sf"/>
</dbReference>
<dbReference type="EC" id="1.15.1.1" evidence="2 6"/>
<organism evidence="9 10">
    <name type="scientific">candidate division TM6 bacterium JCVI TM6SC1</name>
    <dbReference type="NCBI Taxonomy" id="1306947"/>
    <lineage>
        <taxon>Bacteria</taxon>
        <taxon>Candidatus Babelota</taxon>
        <taxon>Vermiphilus</taxon>
    </lineage>
</organism>
<dbReference type="STRING" id="1306947.J120_01665"/>
<comment type="catalytic activity">
    <reaction evidence="6">
        <text>2 superoxide + 2 H(+) = H2O2 + O2</text>
        <dbReference type="Rhea" id="RHEA:20696"/>
        <dbReference type="ChEBI" id="CHEBI:15378"/>
        <dbReference type="ChEBI" id="CHEBI:15379"/>
        <dbReference type="ChEBI" id="CHEBI:16240"/>
        <dbReference type="ChEBI" id="CHEBI:18421"/>
        <dbReference type="EC" id="1.15.1.1"/>
    </reaction>
</comment>
<dbReference type="SUPFAM" id="SSF54719">
    <property type="entry name" value="Fe,Mn superoxide dismutase (SOD), C-terminal domain"/>
    <property type="match status" value="1"/>
</dbReference>
<dbReference type="EMBL" id="ARQD01000001">
    <property type="protein sequence ID" value="KIX85633.1"/>
    <property type="molecule type" value="Genomic_DNA"/>
</dbReference>
<dbReference type="PIRSF" id="PIRSF000349">
    <property type="entry name" value="SODismutase"/>
    <property type="match status" value="1"/>
</dbReference>
<dbReference type="InterPro" id="IPR001189">
    <property type="entry name" value="Mn/Fe_SOD"/>
</dbReference>
<feature type="binding site" evidence="5">
    <location>
        <position position="165"/>
    </location>
    <ligand>
        <name>Mn(2+)</name>
        <dbReference type="ChEBI" id="CHEBI:29035"/>
    </ligand>
</feature>
<dbReference type="Gene3D" id="1.10.287.990">
    <property type="entry name" value="Fe,Mn superoxide dismutase (SOD) domain"/>
    <property type="match status" value="1"/>
</dbReference>
<dbReference type="GO" id="GO:0005737">
    <property type="term" value="C:cytoplasm"/>
    <property type="evidence" value="ECO:0007669"/>
    <property type="project" value="TreeGrafter"/>
</dbReference>
<feature type="binding site" evidence="5">
    <location>
        <position position="27"/>
    </location>
    <ligand>
        <name>Mn(2+)</name>
        <dbReference type="ChEBI" id="CHEBI:29035"/>
    </ligand>
</feature>
<evidence type="ECO:0000313" key="10">
    <source>
        <dbReference type="Proteomes" id="UP000032214"/>
    </source>
</evidence>
<dbReference type="FunFam" id="1.10.287.990:FF:000001">
    <property type="entry name" value="Superoxide dismutase"/>
    <property type="match status" value="1"/>
</dbReference>
<keyword evidence="10" id="KW-1185">Reference proteome</keyword>
<dbReference type="GO" id="GO:0004784">
    <property type="term" value="F:superoxide dismutase activity"/>
    <property type="evidence" value="ECO:0007669"/>
    <property type="project" value="UniProtKB-EC"/>
</dbReference>
<proteinExistence type="inferred from homology"/>
<dbReference type="Pfam" id="PF02777">
    <property type="entry name" value="Sod_Fe_C"/>
    <property type="match status" value="1"/>
</dbReference>
<gene>
    <name evidence="9" type="ORF">J120_01665</name>
</gene>
<keyword evidence="3 5" id="KW-0479">Metal-binding</keyword>
<comment type="similarity">
    <text evidence="1 6">Belongs to the iron/manganese superoxide dismutase family.</text>
</comment>
<dbReference type="InterPro" id="IPR036324">
    <property type="entry name" value="Mn/Fe_SOD_N_sf"/>
</dbReference>
<feature type="binding site" evidence="5">
    <location>
        <position position="82"/>
    </location>
    <ligand>
        <name>Mn(2+)</name>
        <dbReference type="ChEBI" id="CHEBI:29035"/>
    </ligand>
</feature>
<evidence type="ECO:0000256" key="2">
    <source>
        <dbReference type="ARBA" id="ARBA00012682"/>
    </source>
</evidence>
<feature type="domain" description="Manganese/iron superoxide dismutase N-terminal" evidence="7">
    <location>
        <begin position="2"/>
        <end position="90"/>
    </location>
</feature>
<accession>A0A0D2JMT2</accession>
<dbReference type="eggNOG" id="COG0605">
    <property type="taxonomic scope" value="Bacteria"/>
</dbReference>
<dbReference type="GO" id="GO:0046872">
    <property type="term" value="F:metal ion binding"/>
    <property type="evidence" value="ECO:0007669"/>
    <property type="project" value="UniProtKB-KW"/>
</dbReference>
<dbReference type="PRINTS" id="PR01703">
    <property type="entry name" value="MNSODISMTASE"/>
</dbReference>
<dbReference type="InterPro" id="IPR019831">
    <property type="entry name" value="Mn/Fe_SOD_N"/>
</dbReference>
<feature type="domain" description="Manganese/iron superoxide dismutase C-terminal" evidence="8">
    <location>
        <begin position="102"/>
        <end position="197"/>
    </location>
</feature>
<comment type="function">
    <text evidence="6">Destroys radicals which are normally produced within the cells and which are toxic to biological systems.</text>
</comment>
<evidence type="ECO:0000313" key="9">
    <source>
        <dbReference type="EMBL" id="KIX85633.1"/>
    </source>
</evidence>
<evidence type="ECO:0000256" key="5">
    <source>
        <dbReference type="PIRSR" id="PIRSR000349-1"/>
    </source>
</evidence>
<dbReference type="AlphaFoldDB" id="A0A0D2JMT2"/>
<dbReference type="InterPro" id="IPR019832">
    <property type="entry name" value="Mn/Fe_SOD_C"/>
</dbReference>
<dbReference type="FunFam" id="3.55.40.20:FF:000001">
    <property type="entry name" value="Superoxide dismutase"/>
    <property type="match status" value="1"/>
</dbReference>